<protein>
    <recommendedName>
        <fullName evidence="2">Apple domain-containing protein</fullName>
    </recommendedName>
</protein>
<sequence>MKSRFSIFVLLISSIRANTEIKDELKELLKDSTVVNTLVDILDYKLSKKTEELEKKVTVEKLKGEKIVGNKWKEVNAYSDESCSTLCALYASCIGYNYLDSGKICVIFDSIANTEPDDLNFSGMIRRSYALAKIPSSPNDTAPHSSGNSDNYDLKIIKSAVAKHIHVCQKKFEFLSKKVKVTRDSLGAKIRSLEIDTSKSKCLKGGRPSACDNFAKKIEERNTDIYNAVLTYVEDQNAIKLIQEGMDTRLTEMGHLLATYQPVTVAQPAQDLIGSVLMQTKEMQNNVRIELESKIERNDAEMRRNQGAISNLRSKIDKLPLAGQTSENEMSVLNQSQVFLVNLLKLRIS</sequence>
<accession>E4YGT7</accession>
<dbReference type="Pfam" id="PF00024">
    <property type="entry name" value="PAN_1"/>
    <property type="match status" value="1"/>
</dbReference>
<proteinExistence type="predicted"/>
<gene>
    <name evidence="3" type="ORF">GSOID_T00024744001</name>
</gene>
<evidence type="ECO:0000259" key="2">
    <source>
        <dbReference type="Pfam" id="PF00024"/>
    </source>
</evidence>
<feature type="signal peptide" evidence="1">
    <location>
        <begin position="1"/>
        <end position="17"/>
    </location>
</feature>
<reference evidence="3" key="1">
    <citation type="journal article" date="2010" name="Science">
        <title>Plasticity of animal genome architecture unmasked by rapid evolution of a pelagic tunicate.</title>
        <authorList>
            <person name="Denoeud F."/>
            <person name="Henriet S."/>
            <person name="Mungpakdee S."/>
            <person name="Aury J.M."/>
            <person name="Da Silva C."/>
            <person name="Brinkmann H."/>
            <person name="Mikhaleva J."/>
            <person name="Olsen L.C."/>
            <person name="Jubin C."/>
            <person name="Canestro C."/>
            <person name="Bouquet J.M."/>
            <person name="Danks G."/>
            <person name="Poulain J."/>
            <person name="Campsteijn C."/>
            <person name="Adamski M."/>
            <person name="Cross I."/>
            <person name="Yadetie F."/>
            <person name="Muffato M."/>
            <person name="Louis A."/>
            <person name="Butcher S."/>
            <person name="Tsagkogeorga G."/>
            <person name="Konrad A."/>
            <person name="Singh S."/>
            <person name="Jensen M.F."/>
            <person name="Cong E.H."/>
            <person name="Eikeseth-Otteraa H."/>
            <person name="Noel B."/>
            <person name="Anthouard V."/>
            <person name="Porcel B.M."/>
            <person name="Kachouri-Lafond R."/>
            <person name="Nishino A."/>
            <person name="Ugolini M."/>
            <person name="Chourrout P."/>
            <person name="Nishida H."/>
            <person name="Aasland R."/>
            <person name="Huzurbazar S."/>
            <person name="Westhof E."/>
            <person name="Delsuc F."/>
            <person name="Lehrach H."/>
            <person name="Reinhardt R."/>
            <person name="Weissenbach J."/>
            <person name="Roy S.W."/>
            <person name="Artiguenave F."/>
            <person name="Postlethwait J.H."/>
            <person name="Manak J.R."/>
            <person name="Thompson E.M."/>
            <person name="Jaillon O."/>
            <person name="Du Pasquier L."/>
            <person name="Boudinot P."/>
            <person name="Liberles D.A."/>
            <person name="Volff J.N."/>
            <person name="Philippe H."/>
            <person name="Lenhard B."/>
            <person name="Roest Crollius H."/>
            <person name="Wincker P."/>
            <person name="Chourrout D."/>
        </authorList>
    </citation>
    <scope>NUCLEOTIDE SEQUENCE [LARGE SCALE GENOMIC DNA]</scope>
</reference>
<feature type="chain" id="PRO_5003193505" description="Apple domain-containing protein" evidence="1">
    <location>
        <begin position="18"/>
        <end position="349"/>
    </location>
</feature>
<feature type="domain" description="Apple" evidence="2">
    <location>
        <begin position="60"/>
        <end position="119"/>
    </location>
</feature>
<organism evidence="3">
    <name type="scientific">Oikopleura dioica</name>
    <name type="common">Tunicate</name>
    <dbReference type="NCBI Taxonomy" id="34765"/>
    <lineage>
        <taxon>Eukaryota</taxon>
        <taxon>Metazoa</taxon>
        <taxon>Chordata</taxon>
        <taxon>Tunicata</taxon>
        <taxon>Appendicularia</taxon>
        <taxon>Copelata</taxon>
        <taxon>Oikopleuridae</taxon>
        <taxon>Oikopleura</taxon>
    </lineage>
</organism>
<dbReference type="InterPro" id="IPR003609">
    <property type="entry name" value="Pan_app"/>
</dbReference>
<dbReference type="AlphaFoldDB" id="E4YGT7"/>
<evidence type="ECO:0000256" key="1">
    <source>
        <dbReference type="SAM" id="SignalP"/>
    </source>
</evidence>
<dbReference type="EMBL" id="FN654536">
    <property type="protein sequence ID" value="CBY34711.1"/>
    <property type="molecule type" value="Genomic_DNA"/>
</dbReference>
<dbReference type="Proteomes" id="UP000011014">
    <property type="component" value="Unassembled WGS sequence"/>
</dbReference>
<name>E4YGT7_OIKDI</name>
<keyword evidence="1" id="KW-0732">Signal</keyword>
<evidence type="ECO:0000313" key="3">
    <source>
        <dbReference type="EMBL" id="CBY34711.1"/>
    </source>
</evidence>